<keyword evidence="2" id="KW-1185">Reference proteome</keyword>
<dbReference type="Proteomes" id="UP000600918">
    <property type="component" value="Unassembled WGS sequence"/>
</dbReference>
<protein>
    <submittedName>
        <fullName evidence="1">Uncharacterized protein</fullName>
    </submittedName>
</protein>
<proteinExistence type="predicted"/>
<dbReference type="EMBL" id="JACSDY010000001">
    <property type="protein sequence ID" value="KAF7438225.1"/>
    <property type="molecule type" value="Genomic_DNA"/>
</dbReference>
<name>A0A834PET2_VESPE</name>
<sequence>MVRPKGRKSELFSTNMGKEKEAVEGEILQRCKQDLRGTISWEAHGSRLADRSTSGTRSTTYTYLPIYLLVATYEKRRRRKRRVGGAEDEEGAGIGIGTVHCSKEISRDAGSCTGPPINDVP</sequence>
<evidence type="ECO:0000313" key="1">
    <source>
        <dbReference type="EMBL" id="KAF7438225.1"/>
    </source>
</evidence>
<gene>
    <name evidence="1" type="ORF">H0235_000616</name>
</gene>
<reference evidence="1" key="1">
    <citation type="journal article" date="2020" name="G3 (Bethesda)">
        <title>High-Quality Assemblies for Three Invasive Social Wasps from the &lt;i&gt;Vespula&lt;/i&gt; Genus.</title>
        <authorList>
            <person name="Harrop T.W.R."/>
            <person name="Guhlin J."/>
            <person name="McLaughlin G.M."/>
            <person name="Permina E."/>
            <person name="Stockwell P."/>
            <person name="Gilligan J."/>
            <person name="Le Lec M.F."/>
            <person name="Gruber M.A.M."/>
            <person name="Quinn O."/>
            <person name="Lovegrove M."/>
            <person name="Duncan E.J."/>
            <person name="Remnant E.J."/>
            <person name="Van Eeckhoven J."/>
            <person name="Graham B."/>
            <person name="Knapp R.A."/>
            <person name="Langford K.W."/>
            <person name="Kronenberg Z."/>
            <person name="Press M.O."/>
            <person name="Eacker S.M."/>
            <person name="Wilson-Rankin E.E."/>
            <person name="Purcell J."/>
            <person name="Lester P.J."/>
            <person name="Dearden P.K."/>
        </authorList>
    </citation>
    <scope>NUCLEOTIDE SEQUENCE</scope>
    <source>
        <strain evidence="1">Volc-1</strain>
    </source>
</reference>
<evidence type="ECO:0000313" key="2">
    <source>
        <dbReference type="Proteomes" id="UP000600918"/>
    </source>
</evidence>
<organism evidence="1 2">
    <name type="scientific">Vespula pensylvanica</name>
    <name type="common">Western yellow jacket</name>
    <name type="synonym">Wasp</name>
    <dbReference type="NCBI Taxonomy" id="30213"/>
    <lineage>
        <taxon>Eukaryota</taxon>
        <taxon>Metazoa</taxon>
        <taxon>Ecdysozoa</taxon>
        <taxon>Arthropoda</taxon>
        <taxon>Hexapoda</taxon>
        <taxon>Insecta</taxon>
        <taxon>Pterygota</taxon>
        <taxon>Neoptera</taxon>
        <taxon>Endopterygota</taxon>
        <taxon>Hymenoptera</taxon>
        <taxon>Apocrita</taxon>
        <taxon>Aculeata</taxon>
        <taxon>Vespoidea</taxon>
        <taxon>Vespidae</taxon>
        <taxon>Vespinae</taxon>
        <taxon>Vespula</taxon>
    </lineage>
</organism>
<dbReference type="AlphaFoldDB" id="A0A834PET2"/>
<accession>A0A834PET2</accession>
<comment type="caution">
    <text evidence="1">The sequence shown here is derived from an EMBL/GenBank/DDBJ whole genome shotgun (WGS) entry which is preliminary data.</text>
</comment>